<dbReference type="Pfam" id="PF21274">
    <property type="entry name" value="Rng_hyd_C"/>
    <property type="match status" value="1"/>
</dbReference>
<dbReference type="PANTHER" id="PTHR43004">
    <property type="entry name" value="TRK SYSTEM POTASSIUM UPTAKE PROTEIN"/>
    <property type="match status" value="1"/>
</dbReference>
<keyword evidence="3" id="KW-0274">FAD</keyword>
<dbReference type="PATRIC" id="fig|146537.3.peg.999"/>
<dbReference type="Gene3D" id="3.30.70.2450">
    <property type="match status" value="1"/>
</dbReference>
<name>A0A0K8PEN4_STRAJ</name>
<dbReference type="GO" id="GO:0016709">
    <property type="term" value="F:oxidoreductase activity, acting on paired donors, with incorporation or reduction of molecular oxygen, NAD(P)H as one donor, and incorporation of one atom of oxygen"/>
    <property type="evidence" value="ECO:0007669"/>
    <property type="project" value="UniProtKB-ARBA"/>
</dbReference>
<accession>A0A0K8PEN4</accession>
<dbReference type="SUPFAM" id="SSF51905">
    <property type="entry name" value="FAD/NAD(P)-binding domain"/>
    <property type="match status" value="1"/>
</dbReference>
<dbReference type="Pfam" id="PF01494">
    <property type="entry name" value="FAD_binding_3"/>
    <property type="match status" value="1"/>
</dbReference>
<dbReference type="Proteomes" id="UP000053859">
    <property type="component" value="Unassembled WGS sequence"/>
</dbReference>
<evidence type="ECO:0000313" key="6">
    <source>
        <dbReference type="Proteomes" id="UP000053859"/>
    </source>
</evidence>
<evidence type="ECO:0000256" key="2">
    <source>
        <dbReference type="ARBA" id="ARBA00022630"/>
    </source>
</evidence>
<dbReference type="PANTHER" id="PTHR43004:SF19">
    <property type="entry name" value="BINDING MONOOXYGENASE, PUTATIVE (JCVI)-RELATED"/>
    <property type="match status" value="1"/>
</dbReference>
<reference evidence="5" key="1">
    <citation type="journal article" date="2015" name="Genome Announc.">
        <title>Draft Genome Sequence of Thiostrepton-Producing Streptomyces azureus ATCC 14921.</title>
        <authorList>
            <person name="Sakihara K."/>
            <person name="Maeda J."/>
            <person name="Tashiro K."/>
            <person name="Fujino Y."/>
            <person name="Kuhara S."/>
            <person name="Ohshima T."/>
            <person name="Ogata S."/>
            <person name="Doi K."/>
        </authorList>
    </citation>
    <scope>NUCLEOTIDE SEQUENCE [LARGE SCALE GENOMIC DNA]</scope>
    <source>
        <strain evidence="5">ATCC14921</strain>
    </source>
</reference>
<dbReference type="Gene3D" id="3.50.50.60">
    <property type="entry name" value="FAD/NAD(P)-binding domain"/>
    <property type="match status" value="2"/>
</dbReference>
<keyword evidence="2" id="KW-0285">Flavoprotein</keyword>
<gene>
    <name evidence="5" type="ORF">SAZU_0950</name>
</gene>
<sequence length="518" mass="55089">MSRMDTDAMDTDVMDTDAMDTDVMDTDVIVVGAGPVGLMLACELRLAGVGCVVLEKSTEPTDQSRALGFTARTIETFDQRGLLPRFGGFDTIPIGHFGGVPLDYREVPGGSYGAKGVPQSLTVAVLGEWAGELGVDVRRGWEVTGLADGDDGVEVAVTGPGGPARLRAAYLVGCDGGRSTVRKRAGIGFPGHDATIEMAFAEVVGVTGVRPRPNGERVPGGMVLAFQQGPDIFRVTYYDAGVVPRKGDAPPSFEEVAGAWHRLTGEDIRGGTPRWIGKFTDATRQASQYRRGRVFLAGDAAHIHLPIGGQGMSAGVQDAVNLGWKLALAVKGRAPGHLLDTYHDERHPVGARVLVNTLTQRSLYITGEHMQPMRELFAELMELPEVRRHLIGMVTGLDIRYDMTAPDHPLLGLRLPNAELVDEAGVKSTASQLLHTARGVLLDLAGDARVRQAAAPWQDRVDVVTVSPHTAGADDPFDGAAALLVRPDGYVAWVGDGRGAECLTDALAHWFGEAVTAA</sequence>
<dbReference type="InterPro" id="IPR036188">
    <property type="entry name" value="FAD/NAD-bd_sf"/>
</dbReference>
<feature type="domain" description="FAD-binding" evidence="4">
    <location>
        <begin position="25"/>
        <end position="355"/>
    </location>
</feature>
<keyword evidence="5" id="KW-0503">Monooxygenase</keyword>
<keyword evidence="5" id="KW-0560">Oxidoreductase</keyword>
<dbReference type="GO" id="GO:0071949">
    <property type="term" value="F:FAD binding"/>
    <property type="evidence" value="ECO:0007669"/>
    <property type="project" value="InterPro"/>
</dbReference>
<protein>
    <submittedName>
        <fullName evidence="5">FAD-binding monooxygenase</fullName>
    </submittedName>
</protein>
<evidence type="ECO:0000256" key="3">
    <source>
        <dbReference type="ARBA" id="ARBA00022827"/>
    </source>
</evidence>
<dbReference type="InterPro" id="IPR050641">
    <property type="entry name" value="RIFMO-like"/>
</dbReference>
<evidence type="ECO:0000259" key="4">
    <source>
        <dbReference type="Pfam" id="PF01494"/>
    </source>
</evidence>
<dbReference type="PRINTS" id="PR00420">
    <property type="entry name" value="RNGMNOXGNASE"/>
</dbReference>
<dbReference type="Gene3D" id="3.40.30.120">
    <property type="match status" value="1"/>
</dbReference>
<dbReference type="EMBL" id="DF968205">
    <property type="protein sequence ID" value="GAP46213.1"/>
    <property type="molecule type" value="Genomic_DNA"/>
</dbReference>
<evidence type="ECO:0000256" key="1">
    <source>
        <dbReference type="ARBA" id="ARBA00001974"/>
    </source>
</evidence>
<dbReference type="InterPro" id="IPR002938">
    <property type="entry name" value="FAD-bd"/>
</dbReference>
<organism evidence="5 6">
    <name type="scientific">Streptomyces azureus</name>
    <dbReference type="NCBI Taxonomy" id="146537"/>
    <lineage>
        <taxon>Bacteria</taxon>
        <taxon>Bacillati</taxon>
        <taxon>Actinomycetota</taxon>
        <taxon>Actinomycetes</taxon>
        <taxon>Kitasatosporales</taxon>
        <taxon>Streptomycetaceae</taxon>
        <taxon>Streptomyces</taxon>
    </lineage>
</organism>
<keyword evidence="6" id="KW-1185">Reference proteome</keyword>
<comment type="cofactor">
    <cofactor evidence="1">
        <name>FAD</name>
        <dbReference type="ChEBI" id="CHEBI:57692"/>
    </cofactor>
</comment>
<evidence type="ECO:0000313" key="5">
    <source>
        <dbReference type="EMBL" id="GAP46213.1"/>
    </source>
</evidence>
<dbReference type="AlphaFoldDB" id="A0A0K8PEN4"/>
<proteinExistence type="predicted"/>